<comment type="similarity">
    <text evidence="2">Belongs to the PheA/TfdB FAD monooxygenase family.</text>
</comment>
<accession>A0A5E4PKP7</accession>
<dbReference type="SUPFAM" id="SSF51905">
    <property type="entry name" value="FAD/NAD(P)-binding domain"/>
    <property type="match status" value="1"/>
</dbReference>
<comment type="cofactor">
    <cofactor evidence="1">
        <name>FAD</name>
        <dbReference type="ChEBI" id="CHEBI:57692"/>
    </cofactor>
</comment>
<reference evidence="8 9" key="1">
    <citation type="submission" date="2019-08" db="EMBL/GenBank/DDBJ databases">
        <authorList>
            <person name="Guy L."/>
        </authorList>
    </citation>
    <scope>NUCLEOTIDE SEQUENCE [LARGE SCALE GENOMIC DNA]</scope>
    <source>
        <strain evidence="8 9">SGT-108</strain>
    </source>
</reference>
<sequence length="531" mass="59760">MNAQLPVLIVGAGPTGLMLACELARRAVDFRIIDKKSGPVATSNATWIQTRTLELLDQAGLVSPFIKAGHQCDGINLYVNGKHLITIPLNHIESSYPYILMLPQSETESILSDRIHEMNKNVERSTELTDVTQDESGVTAVLKNSREQREIVKCRWLIACDGASSTVRERCNVIFPGEDLTEQFMVADAHIDSFMAKNEAHLFFDEGTIFSASPLGSNKYRIAANLHLEHPRRTLYEKEIIELVQERGHGAYYVKDISWISSFWVHGRVVKNMRQGSIFLAGDAAHIHSPAGGQGMNTGMQDAYNLGWKLAMVIQGKARLSLLDSYQEERHPVVNEIVNLTEHFTKLALYDTTFLTKLQKFSAKIMNGDEKTISHTGKIISQTGIRYQSSPVINYEEIVGAKCPGPGERMPDAKVDPKTRLYDFLRHPMHNVLMFTGISSKNSDIKKLAHIQEQLEQKYGDLLRTHVVATDEVRELKNVIHDASGSVHECFHINKPAVYIARPDNYIGYCTTKLNLDSITSFINRYFFIEQ</sequence>
<organism evidence="8 9">
    <name type="scientific">Aquicella siphonis</name>
    <dbReference type="NCBI Taxonomy" id="254247"/>
    <lineage>
        <taxon>Bacteria</taxon>
        <taxon>Pseudomonadati</taxon>
        <taxon>Pseudomonadota</taxon>
        <taxon>Gammaproteobacteria</taxon>
        <taxon>Legionellales</taxon>
        <taxon>Coxiellaceae</taxon>
        <taxon>Aquicella</taxon>
    </lineage>
</organism>
<evidence type="ECO:0000256" key="2">
    <source>
        <dbReference type="ARBA" id="ARBA00007801"/>
    </source>
</evidence>
<dbReference type="InterPro" id="IPR036188">
    <property type="entry name" value="FAD/NAD-bd_sf"/>
</dbReference>
<gene>
    <name evidence="8" type="primary">pcpB</name>
    <name evidence="8" type="ORF">AQUSIP_24550</name>
</gene>
<proteinExistence type="inferred from homology"/>
<dbReference type="AlphaFoldDB" id="A0A5E4PKP7"/>
<dbReference type="Gene3D" id="3.40.30.120">
    <property type="match status" value="1"/>
</dbReference>
<dbReference type="SUPFAM" id="SSF52833">
    <property type="entry name" value="Thioredoxin-like"/>
    <property type="match status" value="1"/>
</dbReference>
<dbReference type="PRINTS" id="PR00420">
    <property type="entry name" value="RNGMNOXGNASE"/>
</dbReference>
<keyword evidence="9" id="KW-1185">Reference proteome</keyword>
<keyword evidence="4" id="KW-0285">Flavoprotein</keyword>
<dbReference type="PANTHER" id="PTHR43004">
    <property type="entry name" value="TRK SYSTEM POTASSIUM UPTAKE PROTEIN"/>
    <property type="match status" value="1"/>
</dbReference>
<evidence type="ECO:0000313" key="8">
    <source>
        <dbReference type="EMBL" id="VVC77128.1"/>
    </source>
</evidence>
<dbReference type="Pfam" id="PF01494">
    <property type="entry name" value="FAD_binding_3"/>
    <property type="match status" value="1"/>
</dbReference>
<keyword evidence="8" id="KW-0503">Monooxygenase</keyword>
<dbReference type="GO" id="GO:0071949">
    <property type="term" value="F:FAD binding"/>
    <property type="evidence" value="ECO:0007669"/>
    <property type="project" value="InterPro"/>
</dbReference>
<dbReference type="Proteomes" id="UP000324194">
    <property type="component" value="Chromosome 2"/>
</dbReference>
<evidence type="ECO:0000256" key="5">
    <source>
        <dbReference type="ARBA" id="ARBA00022827"/>
    </source>
</evidence>
<evidence type="ECO:0000256" key="1">
    <source>
        <dbReference type="ARBA" id="ARBA00001974"/>
    </source>
</evidence>
<evidence type="ECO:0000313" key="9">
    <source>
        <dbReference type="Proteomes" id="UP000324194"/>
    </source>
</evidence>
<evidence type="ECO:0000256" key="3">
    <source>
        <dbReference type="ARBA" id="ARBA00020059"/>
    </source>
</evidence>
<keyword evidence="5" id="KW-0274">FAD</keyword>
<dbReference type="Gene3D" id="3.50.50.60">
    <property type="entry name" value="FAD/NAD(P)-binding domain"/>
    <property type="match status" value="1"/>
</dbReference>
<dbReference type="RefSeq" id="WP_148340524.1">
    <property type="nucleotide sequence ID" value="NZ_LR699120.1"/>
</dbReference>
<comment type="function">
    <text evidence="6">Serves to protect the cell against DNA damage by alkyl hydroperoxides. It can use either NADH or NADPH as electron donor for direct reduction of redox dyes or of alkyl hydroperoxides when combined with the AhpC protein.</text>
</comment>
<dbReference type="InterPro" id="IPR002938">
    <property type="entry name" value="FAD-bd"/>
</dbReference>
<dbReference type="KEGG" id="asip:AQUSIP_24550"/>
<dbReference type="InterPro" id="IPR036249">
    <property type="entry name" value="Thioredoxin-like_sf"/>
</dbReference>
<dbReference type="GO" id="GO:0016709">
    <property type="term" value="F:oxidoreductase activity, acting on paired donors, with incorporation or reduction of molecular oxygen, NAD(P)H as one donor, and incorporation of one atom of oxygen"/>
    <property type="evidence" value="ECO:0007669"/>
    <property type="project" value="UniProtKB-ARBA"/>
</dbReference>
<keyword evidence="8" id="KW-0560">Oxidoreductase</keyword>
<feature type="domain" description="FAD-binding" evidence="7">
    <location>
        <begin position="5"/>
        <end position="339"/>
    </location>
</feature>
<dbReference type="EMBL" id="LR699120">
    <property type="protein sequence ID" value="VVC77128.1"/>
    <property type="molecule type" value="Genomic_DNA"/>
</dbReference>
<evidence type="ECO:0000259" key="7">
    <source>
        <dbReference type="Pfam" id="PF01494"/>
    </source>
</evidence>
<evidence type="ECO:0000256" key="6">
    <source>
        <dbReference type="ARBA" id="ARBA00024806"/>
    </source>
</evidence>
<evidence type="ECO:0000256" key="4">
    <source>
        <dbReference type="ARBA" id="ARBA00022630"/>
    </source>
</evidence>
<protein>
    <recommendedName>
        <fullName evidence="3">Alkyl hydroperoxide reductase subunit F</fullName>
    </recommendedName>
</protein>
<dbReference type="InterPro" id="IPR050641">
    <property type="entry name" value="RIFMO-like"/>
</dbReference>
<dbReference type="OrthoDB" id="8672648at2"/>
<dbReference type="Gene3D" id="3.30.70.2450">
    <property type="match status" value="1"/>
</dbReference>
<dbReference type="PANTHER" id="PTHR43004:SF19">
    <property type="entry name" value="BINDING MONOOXYGENASE, PUTATIVE (JCVI)-RELATED"/>
    <property type="match status" value="1"/>
</dbReference>
<name>A0A5E4PKP7_9COXI</name>